<comment type="caution">
    <text evidence="2">The sequence shown here is derived from an EMBL/GenBank/DDBJ whole genome shotgun (WGS) entry which is preliminary data.</text>
</comment>
<keyword evidence="3" id="KW-1185">Reference proteome</keyword>
<dbReference type="Proteomes" id="UP000299102">
    <property type="component" value="Unassembled WGS sequence"/>
</dbReference>
<accession>A0A4C1TBX8</accession>
<protein>
    <submittedName>
        <fullName evidence="2">Uncharacterized protein</fullName>
    </submittedName>
</protein>
<feature type="region of interest" description="Disordered" evidence="1">
    <location>
        <begin position="83"/>
        <end position="119"/>
    </location>
</feature>
<evidence type="ECO:0000313" key="3">
    <source>
        <dbReference type="Proteomes" id="UP000299102"/>
    </source>
</evidence>
<sequence>MKIECNFTCKLNDDNGISVPPSDRWPQPLPRVPLGKRRTWVCLYSRQITNDWMVVMDEESKNAVPDSPHHGSRQLARWRPITMQSRDALSHAPAPTAALSRRVESAEALRNERDVQPKI</sequence>
<evidence type="ECO:0000313" key="2">
    <source>
        <dbReference type="EMBL" id="GBP10948.1"/>
    </source>
</evidence>
<feature type="compositionally biased region" description="Basic and acidic residues" evidence="1">
    <location>
        <begin position="101"/>
        <end position="119"/>
    </location>
</feature>
<gene>
    <name evidence="2" type="ORF">EVAR_5509_1</name>
</gene>
<evidence type="ECO:0000256" key="1">
    <source>
        <dbReference type="SAM" id="MobiDB-lite"/>
    </source>
</evidence>
<proteinExistence type="predicted"/>
<dbReference type="AlphaFoldDB" id="A0A4C1TBX8"/>
<name>A0A4C1TBX8_EUMVA</name>
<reference evidence="2 3" key="1">
    <citation type="journal article" date="2019" name="Commun. Biol.">
        <title>The bagworm genome reveals a unique fibroin gene that provides high tensile strength.</title>
        <authorList>
            <person name="Kono N."/>
            <person name="Nakamura H."/>
            <person name="Ohtoshi R."/>
            <person name="Tomita M."/>
            <person name="Numata K."/>
            <person name="Arakawa K."/>
        </authorList>
    </citation>
    <scope>NUCLEOTIDE SEQUENCE [LARGE SCALE GENOMIC DNA]</scope>
</reference>
<dbReference type="EMBL" id="BGZK01000043">
    <property type="protein sequence ID" value="GBP10948.1"/>
    <property type="molecule type" value="Genomic_DNA"/>
</dbReference>
<organism evidence="2 3">
    <name type="scientific">Eumeta variegata</name>
    <name type="common">Bagworm moth</name>
    <name type="synonym">Eumeta japonica</name>
    <dbReference type="NCBI Taxonomy" id="151549"/>
    <lineage>
        <taxon>Eukaryota</taxon>
        <taxon>Metazoa</taxon>
        <taxon>Ecdysozoa</taxon>
        <taxon>Arthropoda</taxon>
        <taxon>Hexapoda</taxon>
        <taxon>Insecta</taxon>
        <taxon>Pterygota</taxon>
        <taxon>Neoptera</taxon>
        <taxon>Endopterygota</taxon>
        <taxon>Lepidoptera</taxon>
        <taxon>Glossata</taxon>
        <taxon>Ditrysia</taxon>
        <taxon>Tineoidea</taxon>
        <taxon>Psychidae</taxon>
        <taxon>Oiketicinae</taxon>
        <taxon>Eumeta</taxon>
    </lineage>
</organism>